<dbReference type="OrthoDB" id="7491401at2759"/>
<feature type="region of interest" description="Disordered" evidence="1">
    <location>
        <begin position="154"/>
        <end position="247"/>
    </location>
</feature>
<dbReference type="InParanoid" id="A0A7E5WS20"/>
<keyword evidence="3" id="KW-1185">Reference proteome</keyword>
<dbReference type="GeneID" id="113505191"/>
<keyword evidence="2" id="KW-0732">Signal</keyword>
<evidence type="ECO:0000256" key="2">
    <source>
        <dbReference type="SAM" id="SignalP"/>
    </source>
</evidence>
<evidence type="ECO:0000256" key="1">
    <source>
        <dbReference type="SAM" id="MobiDB-lite"/>
    </source>
</evidence>
<organism evidence="3 4">
    <name type="scientific">Trichoplusia ni</name>
    <name type="common">Cabbage looper</name>
    <dbReference type="NCBI Taxonomy" id="7111"/>
    <lineage>
        <taxon>Eukaryota</taxon>
        <taxon>Metazoa</taxon>
        <taxon>Ecdysozoa</taxon>
        <taxon>Arthropoda</taxon>
        <taxon>Hexapoda</taxon>
        <taxon>Insecta</taxon>
        <taxon>Pterygota</taxon>
        <taxon>Neoptera</taxon>
        <taxon>Endopterygota</taxon>
        <taxon>Lepidoptera</taxon>
        <taxon>Glossata</taxon>
        <taxon>Ditrysia</taxon>
        <taxon>Noctuoidea</taxon>
        <taxon>Noctuidae</taxon>
        <taxon>Plusiinae</taxon>
        <taxon>Trichoplusia</taxon>
    </lineage>
</organism>
<feature type="chain" id="PRO_5028974871" evidence="2">
    <location>
        <begin position="20"/>
        <end position="323"/>
    </location>
</feature>
<reference evidence="4" key="1">
    <citation type="submission" date="2025-08" db="UniProtKB">
        <authorList>
            <consortium name="RefSeq"/>
        </authorList>
    </citation>
    <scope>IDENTIFICATION</scope>
</reference>
<feature type="compositionally biased region" description="Basic and acidic residues" evidence="1">
    <location>
        <begin position="222"/>
        <end position="241"/>
    </location>
</feature>
<feature type="compositionally biased region" description="Basic residues" evidence="1">
    <location>
        <begin position="165"/>
        <end position="188"/>
    </location>
</feature>
<name>A0A7E5WS20_TRINI</name>
<dbReference type="AlphaFoldDB" id="A0A7E5WS20"/>
<proteinExistence type="predicted"/>
<feature type="compositionally biased region" description="Basic and acidic residues" evidence="1">
    <location>
        <begin position="190"/>
        <end position="209"/>
    </location>
</feature>
<protein>
    <submittedName>
        <fullName evidence="4">Uncharacterized protein LOC113505191</fullName>
    </submittedName>
</protein>
<dbReference type="Proteomes" id="UP000322000">
    <property type="component" value="Chromosome 24"/>
</dbReference>
<dbReference type="RefSeq" id="XP_026743580.1">
    <property type="nucleotide sequence ID" value="XM_026887779.1"/>
</dbReference>
<evidence type="ECO:0000313" key="3">
    <source>
        <dbReference type="Proteomes" id="UP000322000"/>
    </source>
</evidence>
<sequence length="323" mass="37132">MPRNYFCVVFLILISRAHGDIEDEIHSVFKNNTTRNEFANLLHSLIKLNEQRVTVLQKLYKLEDYGVLSEVLRSGNGRTENEKLRNLFLVVLAKVGLEIKQISGLHTTISMPEVRAEADQSEQSDTEVADDVYELLGLVVLDYDTLTRRQVEQPIVIPKQDKPNLRSRKHKKSSHHSKSKKKSKKSKKSNTWEKPSKTKTSTIHEDSKSSKPIISDDDDDEHNIYNKGPKDKVEVPTDKSPLRVGDGSLEYENSKMLRSNCLSDTEKQMQKCLRACNRTHEDVCDRLKCSARSKRALAKECKNNCKNVFDPRVCYRRYLGIQK</sequence>
<evidence type="ECO:0000313" key="4">
    <source>
        <dbReference type="RefSeq" id="XP_026743580.1"/>
    </source>
</evidence>
<gene>
    <name evidence="4" type="primary">LOC113505191</name>
</gene>
<feature type="signal peptide" evidence="2">
    <location>
        <begin position="1"/>
        <end position="19"/>
    </location>
</feature>
<dbReference type="KEGG" id="tnl:113505191"/>
<accession>A0A7E5WS20</accession>